<sequence>MSRTGFKISSLSGTCLKGERRMLLLGTLGCMLSISAVRATPRLENAFEGAFEKKVSVKVSGDWKRKVYYGDWSVQADGSMKAVNLPEEGHGPLMTFSAPIDDAVIECEFMLPPGDEPDRHLRVFLACPEYPGHTAGAVANISTKSFPSGLKLYHQRKGKNRKVEEEIEFGTNPMKIPGGTWHVLKLILHGDRIRFMVNGEEVDGRNEVLDIQKDRVSLNFGKAGGHVRNFKVRSLSDK</sequence>
<keyword evidence="3" id="KW-1185">Reference proteome</keyword>
<dbReference type="RefSeq" id="WP_322608890.1">
    <property type="nucleotide sequence ID" value="NZ_JARVCO010000010.1"/>
</dbReference>
<name>A0ABU5MYE3_9BACT</name>
<comment type="caution">
    <text evidence="2">The sequence shown here is derived from an EMBL/GenBank/DDBJ whole genome shotgun (WGS) entry which is preliminary data.</text>
</comment>
<organism evidence="2 3">
    <name type="scientific">Pontiella agarivorans</name>
    <dbReference type="NCBI Taxonomy" id="3038953"/>
    <lineage>
        <taxon>Bacteria</taxon>
        <taxon>Pseudomonadati</taxon>
        <taxon>Kiritimatiellota</taxon>
        <taxon>Kiritimatiellia</taxon>
        <taxon>Kiritimatiellales</taxon>
        <taxon>Pontiellaceae</taxon>
        <taxon>Pontiella</taxon>
    </lineage>
</organism>
<feature type="domain" description="3-keto-alpha-glucoside-1,2-lyase/3-keto-2-hydroxy-glucal hydratase" evidence="1">
    <location>
        <begin position="63"/>
        <end position="207"/>
    </location>
</feature>
<reference evidence="2 3" key="1">
    <citation type="journal article" date="2024" name="Appl. Environ. Microbiol.">
        <title>Pontiella agarivorans sp. nov., a novel marine anaerobic bacterium capable of degrading macroalgal polysaccharides and fixing nitrogen.</title>
        <authorList>
            <person name="Liu N."/>
            <person name="Kivenson V."/>
            <person name="Peng X."/>
            <person name="Cui Z."/>
            <person name="Lankiewicz T.S."/>
            <person name="Gosselin K.M."/>
            <person name="English C.J."/>
            <person name="Blair E.M."/>
            <person name="O'Malley M.A."/>
            <person name="Valentine D.L."/>
        </authorList>
    </citation>
    <scope>NUCLEOTIDE SEQUENCE [LARGE SCALE GENOMIC DNA]</scope>
    <source>
        <strain evidence="2 3">NLcol2</strain>
    </source>
</reference>
<dbReference type="Pfam" id="PF06439">
    <property type="entry name" value="3keto-disac_hyd"/>
    <property type="match status" value="1"/>
</dbReference>
<accession>A0ABU5MYE3</accession>
<proteinExistence type="predicted"/>
<dbReference type="InterPro" id="IPR010496">
    <property type="entry name" value="AL/BT2_dom"/>
</dbReference>
<evidence type="ECO:0000313" key="2">
    <source>
        <dbReference type="EMBL" id="MDZ8119101.1"/>
    </source>
</evidence>
<protein>
    <recommendedName>
        <fullName evidence="1">3-keto-alpha-glucoside-1,2-lyase/3-keto-2-hydroxy-glucal hydratase domain-containing protein</fullName>
    </recommendedName>
</protein>
<dbReference type="Proteomes" id="UP001290861">
    <property type="component" value="Unassembled WGS sequence"/>
</dbReference>
<evidence type="ECO:0000259" key="1">
    <source>
        <dbReference type="Pfam" id="PF06439"/>
    </source>
</evidence>
<evidence type="ECO:0000313" key="3">
    <source>
        <dbReference type="Proteomes" id="UP001290861"/>
    </source>
</evidence>
<gene>
    <name evidence="2" type="ORF">P9H32_10740</name>
</gene>
<dbReference type="Gene3D" id="2.60.120.560">
    <property type="entry name" value="Exo-inulinase, domain 1"/>
    <property type="match status" value="1"/>
</dbReference>
<dbReference type="EMBL" id="JARVCO010000010">
    <property type="protein sequence ID" value="MDZ8119101.1"/>
    <property type="molecule type" value="Genomic_DNA"/>
</dbReference>